<sequence length="244" mass="26566">MTGFGPLDRGTGIAVWRQIAEWIRTEAATGRFVPGMQLPPEMELAARFGVNRHTVRRAISVLTHEGLLRADQGRGTFFADRSVGYPISRQTRLSEILAGQGQAPGGRLTGAGVEGASEFLAGKLELPAGTPLQRIETLRVSGETPVLAGTSWCELIRFPGLAADFAETGSFTQCFTRAGLGGYYRRETRIYAERATQADARLLDIELGSPVMVMEIVNEDPDGRPVQYARSRVAADRMELVVRS</sequence>
<evidence type="ECO:0000313" key="5">
    <source>
        <dbReference type="EMBL" id="CUA96635.1"/>
    </source>
</evidence>
<dbReference type="SMART" id="SM00866">
    <property type="entry name" value="UTRA"/>
    <property type="match status" value="1"/>
</dbReference>
<accession>A0A0K6I0I6</accession>
<reference evidence="6" key="1">
    <citation type="submission" date="2015-08" db="EMBL/GenBank/DDBJ databases">
        <authorList>
            <person name="Varghese N."/>
        </authorList>
    </citation>
    <scope>NUCLEOTIDE SEQUENCE [LARGE SCALE GENOMIC DNA]</scope>
    <source>
        <strain evidence="6">DSM 23407</strain>
    </source>
</reference>
<dbReference type="RefSeq" id="WP_055455728.1">
    <property type="nucleotide sequence ID" value="NZ_CYHE01000006.1"/>
</dbReference>
<dbReference type="OrthoDB" id="9800645at2"/>
<evidence type="ECO:0000256" key="2">
    <source>
        <dbReference type="ARBA" id="ARBA00023125"/>
    </source>
</evidence>
<dbReference type="SUPFAM" id="SSF64288">
    <property type="entry name" value="Chorismate lyase-like"/>
    <property type="match status" value="1"/>
</dbReference>
<dbReference type="InterPro" id="IPR011663">
    <property type="entry name" value="UTRA"/>
</dbReference>
<dbReference type="EMBL" id="CYHE01000006">
    <property type="protein sequence ID" value="CUA96635.1"/>
    <property type="molecule type" value="Genomic_DNA"/>
</dbReference>
<dbReference type="Pfam" id="PF07702">
    <property type="entry name" value="UTRA"/>
    <property type="match status" value="1"/>
</dbReference>
<dbReference type="PANTHER" id="PTHR44846">
    <property type="entry name" value="MANNOSYL-D-GLYCERATE TRANSPORT/METABOLISM SYSTEM REPRESSOR MNGR-RELATED"/>
    <property type="match status" value="1"/>
</dbReference>
<evidence type="ECO:0000259" key="4">
    <source>
        <dbReference type="PROSITE" id="PS50949"/>
    </source>
</evidence>
<dbReference type="InterPro" id="IPR036390">
    <property type="entry name" value="WH_DNA-bd_sf"/>
</dbReference>
<dbReference type="Gene3D" id="1.10.10.10">
    <property type="entry name" value="Winged helix-like DNA-binding domain superfamily/Winged helix DNA-binding domain"/>
    <property type="match status" value="1"/>
</dbReference>
<dbReference type="AlphaFoldDB" id="A0A0K6I0I6"/>
<dbReference type="InterPro" id="IPR012702">
    <property type="entry name" value="CP_lyase_PhnF"/>
</dbReference>
<dbReference type="Pfam" id="PF00392">
    <property type="entry name" value="GntR"/>
    <property type="match status" value="1"/>
</dbReference>
<dbReference type="PANTHER" id="PTHR44846:SF1">
    <property type="entry name" value="MANNOSYL-D-GLYCERATE TRANSPORT_METABOLISM SYSTEM REPRESSOR MNGR-RELATED"/>
    <property type="match status" value="1"/>
</dbReference>
<proteinExistence type="predicted"/>
<dbReference type="InterPro" id="IPR028978">
    <property type="entry name" value="Chorismate_lyase_/UTRA_dom_sf"/>
</dbReference>
<dbReference type="GO" id="GO:0003677">
    <property type="term" value="F:DNA binding"/>
    <property type="evidence" value="ECO:0007669"/>
    <property type="project" value="UniProtKB-KW"/>
</dbReference>
<evidence type="ECO:0000256" key="1">
    <source>
        <dbReference type="ARBA" id="ARBA00023015"/>
    </source>
</evidence>
<dbReference type="SUPFAM" id="SSF46785">
    <property type="entry name" value="Winged helix' DNA-binding domain"/>
    <property type="match status" value="1"/>
</dbReference>
<organism evidence="5 6">
    <name type="scientific">Pannonibacter indicus</name>
    <dbReference type="NCBI Taxonomy" id="466044"/>
    <lineage>
        <taxon>Bacteria</taxon>
        <taxon>Pseudomonadati</taxon>
        <taxon>Pseudomonadota</taxon>
        <taxon>Alphaproteobacteria</taxon>
        <taxon>Hyphomicrobiales</taxon>
        <taxon>Stappiaceae</taxon>
        <taxon>Pannonibacter</taxon>
    </lineage>
</organism>
<dbReference type="Gene3D" id="3.40.1410.10">
    <property type="entry name" value="Chorismate lyase-like"/>
    <property type="match status" value="1"/>
</dbReference>
<dbReference type="PROSITE" id="PS50949">
    <property type="entry name" value="HTH_GNTR"/>
    <property type="match status" value="1"/>
</dbReference>
<feature type="domain" description="HTH gntR-type" evidence="4">
    <location>
        <begin position="13"/>
        <end position="81"/>
    </location>
</feature>
<keyword evidence="2" id="KW-0238">DNA-binding</keyword>
<dbReference type="NCBIfam" id="TIGR02325">
    <property type="entry name" value="C_P_lyase_phnF"/>
    <property type="match status" value="1"/>
</dbReference>
<keyword evidence="6" id="KW-1185">Reference proteome</keyword>
<evidence type="ECO:0000256" key="3">
    <source>
        <dbReference type="ARBA" id="ARBA00023163"/>
    </source>
</evidence>
<keyword evidence="1" id="KW-0805">Transcription regulation</keyword>
<dbReference type="InterPro" id="IPR036388">
    <property type="entry name" value="WH-like_DNA-bd_sf"/>
</dbReference>
<dbReference type="SMART" id="SM00345">
    <property type="entry name" value="HTH_GNTR"/>
    <property type="match status" value="1"/>
</dbReference>
<dbReference type="CDD" id="cd07377">
    <property type="entry name" value="WHTH_GntR"/>
    <property type="match status" value="1"/>
</dbReference>
<dbReference type="PRINTS" id="PR00035">
    <property type="entry name" value="HTHGNTR"/>
</dbReference>
<dbReference type="InterPro" id="IPR050679">
    <property type="entry name" value="Bact_HTH_transcr_reg"/>
</dbReference>
<evidence type="ECO:0000313" key="6">
    <source>
        <dbReference type="Proteomes" id="UP000183900"/>
    </source>
</evidence>
<dbReference type="InterPro" id="IPR000524">
    <property type="entry name" value="Tscrpt_reg_HTH_GntR"/>
</dbReference>
<dbReference type="Proteomes" id="UP000183900">
    <property type="component" value="Unassembled WGS sequence"/>
</dbReference>
<name>A0A0K6I0I6_9HYPH</name>
<dbReference type="GO" id="GO:0045892">
    <property type="term" value="P:negative regulation of DNA-templated transcription"/>
    <property type="evidence" value="ECO:0007669"/>
    <property type="project" value="TreeGrafter"/>
</dbReference>
<protein>
    <submittedName>
        <fullName evidence="5">Phosphonates metabolism transcriptional regulator PhnF</fullName>
    </submittedName>
</protein>
<dbReference type="GO" id="GO:0003700">
    <property type="term" value="F:DNA-binding transcription factor activity"/>
    <property type="evidence" value="ECO:0007669"/>
    <property type="project" value="InterPro"/>
</dbReference>
<gene>
    <name evidence="5" type="ORF">Ga0061067_10626</name>
</gene>
<keyword evidence="3" id="KW-0804">Transcription</keyword>